<name>A0AAD7Z830_DIPPU</name>
<dbReference type="Proteomes" id="UP001233999">
    <property type="component" value="Unassembled WGS sequence"/>
</dbReference>
<feature type="non-terminal residue" evidence="1">
    <location>
        <position position="1"/>
    </location>
</feature>
<dbReference type="AlphaFoldDB" id="A0AAD7Z830"/>
<protein>
    <submittedName>
        <fullName evidence="1">Uncharacterized protein</fullName>
    </submittedName>
</protein>
<reference evidence="1" key="1">
    <citation type="journal article" date="2023" name="IScience">
        <title>Live-bearing cockroach genome reveals convergent evolutionary mechanisms linked to viviparity in insects and beyond.</title>
        <authorList>
            <person name="Fouks B."/>
            <person name="Harrison M.C."/>
            <person name="Mikhailova A.A."/>
            <person name="Marchal E."/>
            <person name="English S."/>
            <person name="Carruthers M."/>
            <person name="Jennings E.C."/>
            <person name="Chiamaka E.L."/>
            <person name="Frigard R.A."/>
            <person name="Pippel M."/>
            <person name="Attardo G.M."/>
            <person name="Benoit J.B."/>
            <person name="Bornberg-Bauer E."/>
            <person name="Tobe S.S."/>
        </authorList>
    </citation>
    <scope>NUCLEOTIDE SEQUENCE</scope>
    <source>
        <strain evidence="1">Stay&amp;Tobe</strain>
    </source>
</reference>
<sequence>MTLDKQNGVLIVRNKPPRDKEAMERDLANLDLSSSLFDYEKFVAALNDVLEERLQQWSEYEGSFDRLLIWLSEAETALENYAPKSTLDEKQEQYN</sequence>
<organism evidence="1 2">
    <name type="scientific">Diploptera punctata</name>
    <name type="common">Pacific beetle cockroach</name>
    <dbReference type="NCBI Taxonomy" id="6984"/>
    <lineage>
        <taxon>Eukaryota</taxon>
        <taxon>Metazoa</taxon>
        <taxon>Ecdysozoa</taxon>
        <taxon>Arthropoda</taxon>
        <taxon>Hexapoda</taxon>
        <taxon>Insecta</taxon>
        <taxon>Pterygota</taxon>
        <taxon>Neoptera</taxon>
        <taxon>Polyneoptera</taxon>
        <taxon>Dictyoptera</taxon>
        <taxon>Blattodea</taxon>
        <taxon>Blaberoidea</taxon>
        <taxon>Blaberidae</taxon>
        <taxon>Diplopterinae</taxon>
        <taxon>Diploptera</taxon>
    </lineage>
</organism>
<accession>A0AAD7Z830</accession>
<gene>
    <name evidence="1" type="ORF">L9F63_025836</name>
</gene>
<reference evidence="1" key="2">
    <citation type="submission" date="2023-05" db="EMBL/GenBank/DDBJ databases">
        <authorList>
            <person name="Fouks B."/>
        </authorList>
    </citation>
    <scope>NUCLEOTIDE SEQUENCE</scope>
    <source>
        <strain evidence="1">Stay&amp;Tobe</strain>
        <tissue evidence="1">Testes</tissue>
    </source>
</reference>
<proteinExistence type="predicted"/>
<feature type="non-terminal residue" evidence="1">
    <location>
        <position position="95"/>
    </location>
</feature>
<comment type="caution">
    <text evidence="1">The sequence shown here is derived from an EMBL/GenBank/DDBJ whole genome shotgun (WGS) entry which is preliminary data.</text>
</comment>
<keyword evidence="2" id="KW-1185">Reference proteome</keyword>
<evidence type="ECO:0000313" key="1">
    <source>
        <dbReference type="EMBL" id="KAJ9575213.1"/>
    </source>
</evidence>
<evidence type="ECO:0000313" key="2">
    <source>
        <dbReference type="Proteomes" id="UP001233999"/>
    </source>
</evidence>
<dbReference type="EMBL" id="JASPKZ010010121">
    <property type="protein sequence ID" value="KAJ9575213.1"/>
    <property type="molecule type" value="Genomic_DNA"/>
</dbReference>
<dbReference type="SUPFAM" id="SSF46966">
    <property type="entry name" value="Spectrin repeat"/>
    <property type="match status" value="1"/>
</dbReference>